<feature type="compositionally biased region" description="Low complexity" evidence="1">
    <location>
        <begin position="33"/>
        <end position="45"/>
    </location>
</feature>
<evidence type="ECO:0000313" key="2">
    <source>
        <dbReference type="EMBL" id="BAS96906.1"/>
    </source>
</evidence>
<feature type="compositionally biased region" description="Pro residues" evidence="1">
    <location>
        <begin position="14"/>
        <end position="23"/>
    </location>
</feature>
<feature type="region of interest" description="Disordered" evidence="1">
    <location>
        <begin position="14"/>
        <end position="45"/>
    </location>
</feature>
<dbReference type="AlphaFoldDB" id="A0A0P0WU99"/>
<dbReference type="Proteomes" id="UP000059680">
    <property type="component" value="Chromosome 6"/>
</dbReference>
<sequence>MLFSLPSLALLLSAPPPPPPHRPVPVTDRRLHSPAAATASTSPSRCHLHLPPSLSLAASLCAFASPSHGLHLLCRYCRVAFSWRLRLRPRTIAVAVASAAVSASATAMTVAATSFVAIANGFFPEGSPRKPTWREEERIRSATNGKMVLNEVQTEVYYDKNGITSVMASEYRRASSSLFKAYDDTYNFDAL</sequence>
<dbReference type="EMBL" id="AP014962">
    <property type="protein sequence ID" value="BAS96906.1"/>
    <property type="molecule type" value="Genomic_DNA"/>
</dbReference>
<dbReference type="InParanoid" id="A0A0P0WU99"/>
<name>A0A0P0WU99_ORYSJ</name>
<reference evidence="2 3" key="3">
    <citation type="journal article" date="2013" name="Rice">
        <title>Improvement of the Oryza sativa Nipponbare reference genome using next generation sequence and optical map data.</title>
        <authorList>
            <person name="Kawahara Y."/>
            <person name="de la Bastide M."/>
            <person name="Hamilton J.P."/>
            <person name="Kanamori H."/>
            <person name="McCombie W.R."/>
            <person name="Ouyang S."/>
            <person name="Schwartz D.C."/>
            <person name="Tanaka T."/>
            <person name="Wu J."/>
            <person name="Zhou S."/>
            <person name="Childs K.L."/>
            <person name="Davidson R.M."/>
            <person name="Lin H."/>
            <person name="Quesada-Ocampo L."/>
            <person name="Vaillancourt B."/>
            <person name="Sakai H."/>
            <person name="Lee S.S."/>
            <person name="Kim J."/>
            <person name="Numa H."/>
            <person name="Itoh T."/>
            <person name="Buell C.R."/>
            <person name="Matsumoto T."/>
        </authorList>
    </citation>
    <scope>NUCLEOTIDE SEQUENCE [LARGE SCALE GENOMIC DNA]</scope>
    <source>
        <strain evidence="3">cv. Nipponbare</strain>
    </source>
</reference>
<accession>A0A0P0WU99</accession>
<reference evidence="3" key="1">
    <citation type="journal article" date="2005" name="Nature">
        <title>The map-based sequence of the rice genome.</title>
        <authorList>
            <consortium name="International rice genome sequencing project (IRGSP)"/>
            <person name="Matsumoto T."/>
            <person name="Wu J."/>
            <person name="Kanamori H."/>
            <person name="Katayose Y."/>
            <person name="Fujisawa M."/>
            <person name="Namiki N."/>
            <person name="Mizuno H."/>
            <person name="Yamamoto K."/>
            <person name="Antonio B.A."/>
            <person name="Baba T."/>
            <person name="Sakata K."/>
            <person name="Nagamura Y."/>
            <person name="Aoki H."/>
            <person name="Arikawa K."/>
            <person name="Arita K."/>
            <person name="Bito T."/>
            <person name="Chiden Y."/>
            <person name="Fujitsuka N."/>
            <person name="Fukunaka R."/>
            <person name="Hamada M."/>
            <person name="Harada C."/>
            <person name="Hayashi A."/>
            <person name="Hijishita S."/>
            <person name="Honda M."/>
            <person name="Hosokawa S."/>
            <person name="Ichikawa Y."/>
            <person name="Idonuma A."/>
            <person name="Iijima M."/>
            <person name="Ikeda M."/>
            <person name="Ikeno M."/>
            <person name="Ito K."/>
            <person name="Ito S."/>
            <person name="Ito T."/>
            <person name="Ito Y."/>
            <person name="Ito Y."/>
            <person name="Iwabuchi A."/>
            <person name="Kamiya K."/>
            <person name="Karasawa W."/>
            <person name="Kurita K."/>
            <person name="Katagiri S."/>
            <person name="Kikuta A."/>
            <person name="Kobayashi H."/>
            <person name="Kobayashi N."/>
            <person name="Machita K."/>
            <person name="Maehara T."/>
            <person name="Masukawa M."/>
            <person name="Mizubayashi T."/>
            <person name="Mukai Y."/>
            <person name="Nagasaki H."/>
            <person name="Nagata Y."/>
            <person name="Naito S."/>
            <person name="Nakashima M."/>
            <person name="Nakama Y."/>
            <person name="Nakamichi Y."/>
            <person name="Nakamura M."/>
            <person name="Meguro A."/>
            <person name="Negishi M."/>
            <person name="Ohta I."/>
            <person name="Ohta T."/>
            <person name="Okamoto M."/>
            <person name="Ono N."/>
            <person name="Saji S."/>
            <person name="Sakaguchi M."/>
            <person name="Sakai K."/>
            <person name="Shibata M."/>
            <person name="Shimokawa T."/>
            <person name="Song J."/>
            <person name="Takazaki Y."/>
            <person name="Terasawa K."/>
            <person name="Tsugane M."/>
            <person name="Tsuji K."/>
            <person name="Ueda S."/>
            <person name="Waki K."/>
            <person name="Yamagata H."/>
            <person name="Yamamoto M."/>
            <person name="Yamamoto S."/>
            <person name="Yamane H."/>
            <person name="Yoshiki S."/>
            <person name="Yoshihara R."/>
            <person name="Yukawa K."/>
            <person name="Zhong H."/>
            <person name="Yano M."/>
            <person name="Yuan Q."/>
            <person name="Ouyang S."/>
            <person name="Liu J."/>
            <person name="Jones K.M."/>
            <person name="Gansberger K."/>
            <person name="Moffat K."/>
            <person name="Hill J."/>
            <person name="Bera J."/>
            <person name="Fadrosh D."/>
            <person name="Jin S."/>
            <person name="Johri S."/>
            <person name="Kim M."/>
            <person name="Overton L."/>
            <person name="Reardon M."/>
            <person name="Tsitrin T."/>
            <person name="Vuong H."/>
            <person name="Weaver B."/>
            <person name="Ciecko A."/>
            <person name="Tallon L."/>
            <person name="Jackson J."/>
            <person name="Pai G."/>
            <person name="Aken S.V."/>
            <person name="Utterback T."/>
            <person name="Reidmuller S."/>
            <person name="Feldblyum T."/>
            <person name="Hsiao J."/>
            <person name="Zismann V."/>
            <person name="Iobst S."/>
            <person name="de Vazeille A.R."/>
            <person name="Buell C.R."/>
            <person name="Ying K."/>
            <person name="Li Y."/>
            <person name="Lu T."/>
            <person name="Huang Y."/>
            <person name="Zhao Q."/>
            <person name="Feng Q."/>
            <person name="Zhang L."/>
            <person name="Zhu J."/>
            <person name="Weng Q."/>
            <person name="Mu J."/>
            <person name="Lu Y."/>
            <person name="Fan D."/>
            <person name="Liu Y."/>
            <person name="Guan J."/>
            <person name="Zhang Y."/>
            <person name="Yu S."/>
            <person name="Liu X."/>
            <person name="Zhang Y."/>
            <person name="Hong G."/>
            <person name="Han B."/>
            <person name="Choisne N."/>
            <person name="Demange N."/>
            <person name="Orjeda G."/>
            <person name="Samain S."/>
            <person name="Cattolico L."/>
            <person name="Pelletier E."/>
            <person name="Couloux A."/>
            <person name="Segurens B."/>
            <person name="Wincker P."/>
            <person name="D'Hont A."/>
            <person name="Scarpelli C."/>
            <person name="Weissenbach J."/>
            <person name="Salanoubat M."/>
            <person name="Quetier F."/>
            <person name="Yu Y."/>
            <person name="Kim H.R."/>
            <person name="Rambo T."/>
            <person name="Currie J."/>
            <person name="Collura K."/>
            <person name="Luo M."/>
            <person name="Yang T."/>
            <person name="Ammiraju J.S.S."/>
            <person name="Engler F."/>
            <person name="Soderlund C."/>
            <person name="Wing R.A."/>
            <person name="Palmer L.E."/>
            <person name="de la Bastide M."/>
            <person name="Spiegel L."/>
            <person name="Nascimento L."/>
            <person name="Zutavern T."/>
            <person name="O'Shaughnessy A."/>
            <person name="Dike S."/>
            <person name="Dedhia N."/>
            <person name="Preston R."/>
            <person name="Balija V."/>
            <person name="McCombie W.R."/>
            <person name="Chow T."/>
            <person name="Chen H."/>
            <person name="Chung M."/>
            <person name="Chen C."/>
            <person name="Shaw J."/>
            <person name="Wu H."/>
            <person name="Hsiao K."/>
            <person name="Chao Y."/>
            <person name="Chu M."/>
            <person name="Cheng C."/>
            <person name="Hour A."/>
            <person name="Lee P."/>
            <person name="Lin S."/>
            <person name="Lin Y."/>
            <person name="Liou J."/>
            <person name="Liu S."/>
            <person name="Hsing Y."/>
            <person name="Raghuvanshi S."/>
            <person name="Mohanty A."/>
            <person name="Bharti A.K."/>
            <person name="Gaur A."/>
            <person name="Gupta V."/>
            <person name="Kumar D."/>
            <person name="Ravi V."/>
            <person name="Vij S."/>
            <person name="Kapur A."/>
            <person name="Khurana P."/>
            <person name="Khurana P."/>
            <person name="Khurana J.P."/>
            <person name="Tyagi A.K."/>
            <person name="Gaikwad K."/>
            <person name="Singh A."/>
            <person name="Dalal V."/>
            <person name="Srivastava S."/>
            <person name="Dixit A."/>
            <person name="Pal A.K."/>
            <person name="Ghazi I.A."/>
            <person name="Yadav M."/>
            <person name="Pandit A."/>
            <person name="Bhargava A."/>
            <person name="Sureshbabu K."/>
            <person name="Batra K."/>
            <person name="Sharma T.R."/>
            <person name="Mohapatra T."/>
            <person name="Singh N.K."/>
            <person name="Messing J."/>
            <person name="Nelson A.B."/>
            <person name="Fuks G."/>
            <person name="Kavchok S."/>
            <person name="Keizer G."/>
            <person name="Linton E."/>
            <person name="Llaca V."/>
            <person name="Song R."/>
            <person name="Tanyolac B."/>
            <person name="Young S."/>
            <person name="Ho-Il K."/>
            <person name="Hahn J.H."/>
            <person name="Sangsakoo G."/>
            <person name="Vanavichit A."/>
            <person name="de Mattos Luiz.A.T."/>
            <person name="Zimmer P.D."/>
            <person name="Malone G."/>
            <person name="Dellagostin O."/>
            <person name="de Oliveira A.C."/>
            <person name="Bevan M."/>
            <person name="Bancroft I."/>
            <person name="Minx P."/>
            <person name="Cordum H."/>
            <person name="Wilson R."/>
            <person name="Cheng Z."/>
            <person name="Jin W."/>
            <person name="Jiang J."/>
            <person name="Leong S.A."/>
            <person name="Iwama H."/>
            <person name="Gojobori T."/>
            <person name="Itoh T."/>
            <person name="Niimura Y."/>
            <person name="Fujii Y."/>
            <person name="Habara T."/>
            <person name="Sakai H."/>
            <person name="Sato Y."/>
            <person name="Wilson G."/>
            <person name="Kumar K."/>
            <person name="McCouch S."/>
            <person name="Juretic N."/>
            <person name="Hoen D."/>
            <person name="Wright S."/>
            <person name="Bruskiewich R."/>
            <person name="Bureau T."/>
            <person name="Miyao A."/>
            <person name="Hirochika H."/>
            <person name="Nishikawa T."/>
            <person name="Kadowaki K."/>
            <person name="Sugiura M."/>
            <person name="Burr B."/>
            <person name="Sasaki T."/>
        </authorList>
    </citation>
    <scope>NUCLEOTIDE SEQUENCE [LARGE SCALE GENOMIC DNA]</scope>
    <source>
        <strain evidence="3">cv. Nipponbare</strain>
    </source>
</reference>
<reference evidence="2 3" key="2">
    <citation type="journal article" date="2013" name="Plant Cell Physiol.">
        <title>Rice Annotation Project Database (RAP-DB): an integrative and interactive database for rice genomics.</title>
        <authorList>
            <person name="Sakai H."/>
            <person name="Lee S.S."/>
            <person name="Tanaka T."/>
            <person name="Numa H."/>
            <person name="Kim J."/>
            <person name="Kawahara Y."/>
            <person name="Wakimoto H."/>
            <person name="Yang C.C."/>
            <person name="Iwamoto M."/>
            <person name="Abe T."/>
            <person name="Yamada Y."/>
            <person name="Muto A."/>
            <person name="Inokuchi H."/>
            <person name="Ikemura T."/>
            <person name="Matsumoto T."/>
            <person name="Sasaki T."/>
            <person name="Itoh T."/>
        </authorList>
    </citation>
    <scope>NUCLEOTIDE SEQUENCE [LARGE SCALE GENOMIC DNA]</scope>
    <source>
        <strain evidence="3">cv. Nipponbare</strain>
    </source>
</reference>
<protein>
    <submittedName>
        <fullName evidence="2">Os06g0230400 protein</fullName>
    </submittedName>
</protein>
<dbReference type="PaxDb" id="39947-A0A0P0WU99"/>
<organism evidence="2 3">
    <name type="scientific">Oryza sativa subsp. japonica</name>
    <name type="common">Rice</name>
    <dbReference type="NCBI Taxonomy" id="39947"/>
    <lineage>
        <taxon>Eukaryota</taxon>
        <taxon>Viridiplantae</taxon>
        <taxon>Streptophyta</taxon>
        <taxon>Embryophyta</taxon>
        <taxon>Tracheophyta</taxon>
        <taxon>Spermatophyta</taxon>
        <taxon>Magnoliopsida</taxon>
        <taxon>Liliopsida</taxon>
        <taxon>Poales</taxon>
        <taxon>Poaceae</taxon>
        <taxon>BOP clade</taxon>
        <taxon>Oryzoideae</taxon>
        <taxon>Oryzeae</taxon>
        <taxon>Oryzinae</taxon>
        <taxon>Oryza</taxon>
        <taxon>Oryza sativa</taxon>
    </lineage>
</organism>
<evidence type="ECO:0000256" key="1">
    <source>
        <dbReference type="SAM" id="MobiDB-lite"/>
    </source>
</evidence>
<dbReference type="Gramene" id="Os06t0230400-00">
    <property type="protein sequence ID" value="Os06t0230400-00"/>
    <property type="gene ID" value="Os06g0230400"/>
</dbReference>
<gene>
    <name evidence="2" type="ordered locus">Os06g0230400</name>
    <name evidence="2" type="ORF">OSNPB_060230400</name>
</gene>
<evidence type="ECO:0000313" key="3">
    <source>
        <dbReference type="Proteomes" id="UP000059680"/>
    </source>
</evidence>
<keyword evidence="3" id="KW-1185">Reference proteome</keyword>
<proteinExistence type="predicted"/>